<dbReference type="OrthoDB" id="243475at2"/>
<keyword evidence="7" id="KW-1185">Reference proteome</keyword>
<reference evidence="7" key="4">
    <citation type="submission" date="2017-10" db="EMBL/GenBank/DDBJ databases">
        <authorList>
            <person name="Frank J."/>
        </authorList>
    </citation>
    <scope>NUCLEOTIDE SEQUENCE [LARGE SCALE GENOMIC DNA]</scope>
</reference>
<dbReference type="RefSeq" id="WP_099324861.1">
    <property type="nucleotide sequence ID" value="NZ_CP049055.1"/>
</dbReference>
<gene>
    <name evidence="5" type="ORF">KsCSTR_06140</name>
    <name evidence="6" type="ORF">KSMBR1_1630</name>
    <name evidence="4" type="ORF">kustd1884</name>
</gene>
<reference evidence="4" key="2">
    <citation type="submission" date="2006-01" db="EMBL/GenBank/DDBJ databases">
        <authorList>
            <person name="Genoscope"/>
        </authorList>
    </citation>
    <scope>NUCLEOTIDE SEQUENCE</scope>
</reference>
<protein>
    <submittedName>
        <fullName evidence="5">SPFH domain / Band 7 family protein</fullName>
    </submittedName>
</protein>
<dbReference type="InterPro" id="IPR001107">
    <property type="entry name" value="Band_7"/>
</dbReference>
<evidence type="ECO:0000259" key="3">
    <source>
        <dbReference type="Pfam" id="PF01145"/>
    </source>
</evidence>
<keyword evidence="2" id="KW-0812">Transmembrane</keyword>
<evidence type="ECO:0000313" key="6">
    <source>
        <dbReference type="EMBL" id="SOH04129.1"/>
    </source>
</evidence>
<dbReference type="Proteomes" id="UP000501926">
    <property type="component" value="Chromosome"/>
</dbReference>
<organism evidence="4">
    <name type="scientific">Kuenenia stuttgartiensis</name>
    <dbReference type="NCBI Taxonomy" id="174633"/>
    <lineage>
        <taxon>Bacteria</taxon>
        <taxon>Pseudomonadati</taxon>
        <taxon>Planctomycetota</taxon>
        <taxon>Candidatus Brocadiia</taxon>
        <taxon>Candidatus Brocadiales</taxon>
        <taxon>Candidatus Brocadiaceae</taxon>
        <taxon>Candidatus Kuenenia</taxon>
    </lineage>
</organism>
<comment type="subcellular location">
    <subcellularLocation>
        <location evidence="1">Membrane</location>
        <topology evidence="1">Single-pass membrane protein</topology>
    </subcellularLocation>
</comment>
<dbReference type="KEGG" id="kst:KSMBR1_1630"/>
<reference evidence="5 8" key="5">
    <citation type="submission" date="2020-02" db="EMBL/GenBank/DDBJ databases">
        <title>Newly sequenced genome of strain CSTR1 showed variability in Candidatus Kuenenia stuttgartiensis genomes.</title>
        <authorList>
            <person name="Ding C."/>
            <person name="Adrian L."/>
        </authorList>
    </citation>
    <scope>NUCLEOTIDE SEQUENCE [LARGE SCALE GENOMIC DNA]</scope>
    <source>
        <strain evidence="5 8">CSTR1</strain>
    </source>
</reference>
<dbReference type="Pfam" id="PF01145">
    <property type="entry name" value="Band_7"/>
    <property type="match status" value="1"/>
</dbReference>
<feature type="transmembrane region" description="Helical" evidence="2">
    <location>
        <begin position="12"/>
        <end position="32"/>
    </location>
</feature>
<dbReference type="Proteomes" id="UP000221734">
    <property type="component" value="Chromosome Kuenenia_stuttgartiensis_MBR1"/>
</dbReference>
<keyword evidence="2" id="KW-1133">Transmembrane helix</keyword>
<dbReference type="EMBL" id="LT934425">
    <property type="protein sequence ID" value="SOH04129.1"/>
    <property type="molecule type" value="Genomic_DNA"/>
</dbReference>
<dbReference type="InterPro" id="IPR036013">
    <property type="entry name" value="Band_7/SPFH_dom_sf"/>
</dbReference>
<sequence length="411" mass="47009">MHLGKLTAKYIIPIAVLAVIAISIVSIKFFVIKVGADQVGVRTRVWGVSRGIVQKDYGPGWHRAISTIDQWDLYDITVQTLEMAKENSGLGHDERKHVAIRTADDYDVEVDLVIKYQIKRGSAWKLRQDLGVGERYKIIVENETRDVARSVFGKMVERDLYNPEEKRKRAEECRTRLRERLESRYIEIIDVLILEFRFDQQLDRKIKNIKVAELDYVLNQSKALAAEQRGITQTIEADTEAVAQKISADKEREVTVLDAETTKMVIEYLAEADKYLIEKRAEGDKYKQQRKAEGELLIKLARAEGEKLRREAIKGFGGDIIVAMEAARNFNLADINVSTMDLNLLNVDEMATRLGVSDERGKIQVDTTTFEEIKQLLKMTKEGVGKLDPKSEQWLKDFEKSRENATLKFGN</sequence>
<reference evidence="6" key="3">
    <citation type="submission" date="2017-10" db="EMBL/GenBank/DDBJ databases">
        <authorList>
            <person name="Banno H."/>
            <person name="Chua N.-H."/>
        </authorList>
    </citation>
    <scope>NUCLEOTIDE SEQUENCE [LARGE SCALE GENOMIC DNA]</scope>
    <source>
        <strain evidence="6">Kuenenia_mbr1_ru-nijmegen</strain>
    </source>
</reference>
<dbReference type="SUPFAM" id="SSF117892">
    <property type="entry name" value="Band 7/SPFH domain"/>
    <property type="match status" value="1"/>
</dbReference>
<evidence type="ECO:0000313" key="7">
    <source>
        <dbReference type="Proteomes" id="UP000221734"/>
    </source>
</evidence>
<keyword evidence="2" id="KW-0472">Membrane</keyword>
<dbReference type="Gene3D" id="3.30.479.30">
    <property type="entry name" value="Band 7 domain"/>
    <property type="match status" value="1"/>
</dbReference>
<dbReference type="EMBL" id="CP049055">
    <property type="protein sequence ID" value="QII09993.1"/>
    <property type="molecule type" value="Genomic_DNA"/>
</dbReference>
<evidence type="ECO:0000313" key="5">
    <source>
        <dbReference type="EMBL" id="QII09993.1"/>
    </source>
</evidence>
<evidence type="ECO:0000256" key="1">
    <source>
        <dbReference type="ARBA" id="ARBA00004167"/>
    </source>
</evidence>
<accession>Q1PZW5</accession>
<dbReference type="AlphaFoldDB" id="Q1PZW5"/>
<evidence type="ECO:0000313" key="4">
    <source>
        <dbReference type="EMBL" id="CAJ72629.1"/>
    </source>
</evidence>
<evidence type="ECO:0000256" key="2">
    <source>
        <dbReference type="SAM" id="Phobius"/>
    </source>
</evidence>
<feature type="domain" description="Band 7" evidence="3">
    <location>
        <begin position="33"/>
        <end position="222"/>
    </location>
</feature>
<name>Q1PZW5_KUEST</name>
<evidence type="ECO:0000313" key="8">
    <source>
        <dbReference type="Proteomes" id="UP000501926"/>
    </source>
</evidence>
<dbReference type="GO" id="GO:0016020">
    <property type="term" value="C:membrane"/>
    <property type="evidence" value="ECO:0007669"/>
    <property type="project" value="UniProtKB-SubCell"/>
</dbReference>
<reference evidence="4" key="1">
    <citation type="journal article" date="2006" name="Nature">
        <title>Deciphering the evolution and metabolism of an anammox bacterium from a community genome.</title>
        <authorList>
            <person name="Strous M."/>
            <person name="Pelletier E."/>
            <person name="Mangenot S."/>
            <person name="Rattei T."/>
            <person name="Lehner A."/>
            <person name="Taylor M.W."/>
            <person name="Horn M."/>
            <person name="Daims H."/>
            <person name="Bartol-Mavel D."/>
            <person name="Wincker P."/>
            <person name="Barbe V."/>
            <person name="Fonknechten N."/>
            <person name="Vallenet D."/>
            <person name="Segurens B."/>
            <person name="Schenowitz-Truong C."/>
            <person name="Medigue C."/>
            <person name="Collingro A."/>
            <person name="Snel B."/>
            <person name="Dutilh B.E."/>
            <person name="OpDenCamp H.J.M."/>
            <person name="vanDerDrift C."/>
            <person name="Cirpus I."/>
            <person name="vanDePas-Schoonen K.T."/>
            <person name="Harhangi H.R."/>
            <person name="vanNiftrik L."/>
            <person name="Schmid M."/>
            <person name="Keltjens J."/>
            <person name="vanDeVossenberg J."/>
            <person name="Kartal B."/>
            <person name="Meier H."/>
            <person name="Frishman D."/>
            <person name="Huynen M.A."/>
            <person name="Mewes H."/>
            <person name="Weissenbach J."/>
            <person name="Jetten M.S.M."/>
            <person name="Wagner M."/>
            <person name="LePaslier D."/>
        </authorList>
    </citation>
    <scope>NUCLEOTIDE SEQUENCE</scope>
</reference>
<proteinExistence type="predicted"/>
<dbReference type="EMBL" id="CT573072">
    <property type="protein sequence ID" value="CAJ72629.1"/>
    <property type="molecule type" value="Genomic_DNA"/>
</dbReference>